<evidence type="ECO:0000313" key="14">
    <source>
        <dbReference type="Proteomes" id="UP000094112"/>
    </source>
</evidence>
<gene>
    <name evidence="13" type="ORF">WICANDRAFT_99809</name>
</gene>
<dbReference type="InterPro" id="IPR057614">
    <property type="entry name" value="PH_PKH3_C"/>
</dbReference>
<keyword evidence="7 10" id="KW-0067">ATP-binding</keyword>
<evidence type="ECO:0000256" key="5">
    <source>
        <dbReference type="ARBA" id="ARBA00022741"/>
    </source>
</evidence>
<dbReference type="OrthoDB" id="347657at2759"/>
<dbReference type="InterPro" id="IPR039046">
    <property type="entry name" value="PDPK1"/>
</dbReference>
<dbReference type="FunFam" id="1.10.510.10:FF:000534">
    <property type="entry name" value="Serine/threonine-protein kinase PKH2"/>
    <property type="match status" value="1"/>
</dbReference>
<dbReference type="CDD" id="cd05581">
    <property type="entry name" value="STKc_PDK1"/>
    <property type="match status" value="1"/>
</dbReference>
<keyword evidence="5 10" id="KW-0547">Nucleotide-binding</keyword>
<feature type="compositionally biased region" description="Low complexity" evidence="11">
    <location>
        <begin position="501"/>
        <end position="518"/>
    </location>
</feature>
<keyword evidence="4" id="KW-0808">Transferase</keyword>
<feature type="compositionally biased region" description="Low complexity" evidence="11">
    <location>
        <begin position="783"/>
        <end position="815"/>
    </location>
</feature>
<dbReference type="PROSITE" id="PS00108">
    <property type="entry name" value="PROTEIN_KINASE_ST"/>
    <property type="match status" value="1"/>
</dbReference>
<dbReference type="GO" id="GO:0000196">
    <property type="term" value="P:cell integrity MAPK cascade"/>
    <property type="evidence" value="ECO:0007669"/>
    <property type="project" value="UniProtKB-ARBA"/>
</dbReference>
<evidence type="ECO:0000256" key="1">
    <source>
        <dbReference type="ARBA" id="ARBA00010006"/>
    </source>
</evidence>
<evidence type="ECO:0000256" key="8">
    <source>
        <dbReference type="ARBA" id="ARBA00047899"/>
    </source>
</evidence>
<keyword evidence="6" id="KW-0418">Kinase</keyword>
<dbReference type="SUPFAM" id="SSF56112">
    <property type="entry name" value="Protein kinase-like (PK-like)"/>
    <property type="match status" value="1"/>
</dbReference>
<dbReference type="GO" id="GO:0005524">
    <property type="term" value="F:ATP binding"/>
    <property type="evidence" value="ECO:0007669"/>
    <property type="project" value="UniProtKB-UniRule"/>
</dbReference>
<protein>
    <recommendedName>
        <fullName evidence="2">non-specific serine/threonine protein kinase</fullName>
        <ecNumber evidence="2">2.7.11.1</ecNumber>
    </recommendedName>
</protein>
<reference evidence="13 14" key="1">
    <citation type="journal article" date="2016" name="Proc. Natl. Acad. Sci. U.S.A.">
        <title>Comparative genomics of biotechnologically important yeasts.</title>
        <authorList>
            <person name="Riley R."/>
            <person name="Haridas S."/>
            <person name="Wolfe K.H."/>
            <person name="Lopes M.R."/>
            <person name="Hittinger C.T."/>
            <person name="Goeker M."/>
            <person name="Salamov A.A."/>
            <person name="Wisecaver J.H."/>
            <person name="Long T.M."/>
            <person name="Calvey C.H."/>
            <person name="Aerts A.L."/>
            <person name="Barry K.W."/>
            <person name="Choi C."/>
            <person name="Clum A."/>
            <person name="Coughlan A.Y."/>
            <person name="Deshpande S."/>
            <person name="Douglass A.P."/>
            <person name="Hanson S.J."/>
            <person name="Klenk H.-P."/>
            <person name="LaButti K.M."/>
            <person name="Lapidus A."/>
            <person name="Lindquist E.A."/>
            <person name="Lipzen A.M."/>
            <person name="Meier-Kolthoff J.P."/>
            <person name="Ohm R.A."/>
            <person name="Otillar R.P."/>
            <person name="Pangilinan J.L."/>
            <person name="Peng Y."/>
            <person name="Rokas A."/>
            <person name="Rosa C.A."/>
            <person name="Scheuner C."/>
            <person name="Sibirny A.A."/>
            <person name="Slot J.C."/>
            <person name="Stielow J.B."/>
            <person name="Sun H."/>
            <person name="Kurtzman C.P."/>
            <person name="Blackwell M."/>
            <person name="Grigoriev I.V."/>
            <person name="Jeffries T.W."/>
        </authorList>
    </citation>
    <scope>NUCLEOTIDE SEQUENCE [LARGE SCALE GENOMIC DNA]</scope>
    <source>
        <strain evidence="14">ATCC 58044 / CBS 1984 / NCYC 433 / NRRL Y-366-8</strain>
    </source>
</reference>
<dbReference type="GO" id="GO:0004674">
    <property type="term" value="F:protein serine/threonine kinase activity"/>
    <property type="evidence" value="ECO:0007669"/>
    <property type="project" value="UniProtKB-KW"/>
</dbReference>
<dbReference type="Gene3D" id="1.10.510.10">
    <property type="entry name" value="Transferase(Phosphotransferase) domain 1"/>
    <property type="match status" value="1"/>
</dbReference>
<evidence type="ECO:0000256" key="10">
    <source>
        <dbReference type="PROSITE-ProRule" id="PRU10141"/>
    </source>
</evidence>
<feature type="binding site" evidence="10">
    <location>
        <position position="46"/>
    </location>
    <ligand>
        <name>ATP</name>
        <dbReference type="ChEBI" id="CHEBI:30616"/>
    </ligand>
</feature>
<dbReference type="PROSITE" id="PS00107">
    <property type="entry name" value="PROTEIN_KINASE_ATP"/>
    <property type="match status" value="1"/>
</dbReference>
<dbReference type="AlphaFoldDB" id="A0A1E3P7C7"/>
<dbReference type="Pfam" id="PF25347">
    <property type="entry name" value="PH_PKH3_C"/>
    <property type="match status" value="1"/>
</dbReference>
<evidence type="ECO:0000313" key="13">
    <source>
        <dbReference type="EMBL" id="ODQ61293.1"/>
    </source>
</evidence>
<feature type="compositionally biased region" description="Polar residues" evidence="11">
    <location>
        <begin position="472"/>
        <end position="488"/>
    </location>
</feature>
<dbReference type="STRING" id="683960.A0A1E3P7C7"/>
<dbReference type="PANTHER" id="PTHR24356:SF163">
    <property type="entry name" value="3-PHOSPHOINOSITIDE-DEPENDENT PROTEIN KINASE 1-RELATED"/>
    <property type="match status" value="1"/>
</dbReference>
<dbReference type="Pfam" id="PF00069">
    <property type="entry name" value="Pkinase"/>
    <property type="match status" value="1"/>
</dbReference>
<proteinExistence type="inferred from homology"/>
<keyword evidence="14" id="KW-1185">Reference proteome</keyword>
<evidence type="ECO:0000256" key="2">
    <source>
        <dbReference type="ARBA" id="ARBA00012513"/>
    </source>
</evidence>
<feature type="domain" description="Protein kinase" evidence="12">
    <location>
        <begin position="17"/>
        <end position="284"/>
    </location>
</feature>
<evidence type="ECO:0000256" key="9">
    <source>
        <dbReference type="ARBA" id="ARBA00048679"/>
    </source>
</evidence>
<comment type="similarity">
    <text evidence="1">Belongs to the protein kinase superfamily. AGC Ser/Thr protein kinase family. PDPK1 subfamily.</text>
</comment>
<comment type="catalytic activity">
    <reaction evidence="9">
        <text>L-seryl-[protein] + ATP = O-phospho-L-seryl-[protein] + ADP + H(+)</text>
        <dbReference type="Rhea" id="RHEA:17989"/>
        <dbReference type="Rhea" id="RHEA-COMP:9863"/>
        <dbReference type="Rhea" id="RHEA-COMP:11604"/>
        <dbReference type="ChEBI" id="CHEBI:15378"/>
        <dbReference type="ChEBI" id="CHEBI:29999"/>
        <dbReference type="ChEBI" id="CHEBI:30616"/>
        <dbReference type="ChEBI" id="CHEBI:83421"/>
        <dbReference type="ChEBI" id="CHEBI:456216"/>
        <dbReference type="EC" id="2.7.11.1"/>
    </reaction>
</comment>
<dbReference type="Gene3D" id="3.30.200.20">
    <property type="entry name" value="Phosphorylase Kinase, domain 1"/>
    <property type="match status" value="1"/>
</dbReference>
<dbReference type="RefSeq" id="XP_019040500.1">
    <property type="nucleotide sequence ID" value="XM_019186698.1"/>
</dbReference>
<dbReference type="EC" id="2.7.11.1" evidence="2"/>
<dbReference type="EMBL" id="KV454209">
    <property type="protein sequence ID" value="ODQ61293.1"/>
    <property type="molecule type" value="Genomic_DNA"/>
</dbReference>
<dbReference type="InterPro" id="IPR050236">
    <property type="entry name" value="Ser_Thr_kinase_AGC"/>
</dbReference>
<dbReference type="InterPro" id="IPR017441">
    <property type="entry name" value="Protein_kinase_ATP_BS"/>
</dbReference>
<dbReference type="InterPro" id="IPR000719">
    <property type="entry name" value="Prot_kinase_dom"/>
</dbReference>
<dbReference type="SMART" id="SM00220">
    <property type="entry name" value="S_TKc"/>
    <property type="match status" value="1"/>
</dbReference>
<dbReference type="InterPro" id="IPR008271">
    <property type="entry name" value="Ser/Thr_kinase_AS"/>
</dbReference>
<organism evidence="13 14">
    <name type="scientific">Wickerhamomyces anomalus (strain ATCC 58044 / CBS 1984 / NCYC 433 / NRRL Y-366-8)</name>
    <name type="common">Yeast</name>
    <name type="synonym">Hansenula anomala</name>
    <dbReference type="NCBI Taxonomy" id="683960"/>
    <lineage>
        <taxon>Eukaryota</taxon>
        <taxon>Fungi</taxon>
        <taxon>Dikarya</taxon>
        <taxon>Ascomycota</taxon>
        <taxon>Saccharomycotina</taxon>
        <taxon>Saccharomycetes</taxon>
        <taxon>Phaffomycetales</taxon>
        <taxon>Wickerhamomycetaceae</taxon>
        <taxon>Wickerhamomyces</taxon>
    </lineage>
</organism>
<dbReference type="Proteomes" id="UP000094112">
    <property type="component" value="Unassembled WGS sequence"/>
</dbReference>
<comment type="catalytic activity">
    <reaction evidence="8">
        <text>L-threonyl-[protein] + ATP = O-phospho-L-threonyl-[protein] + ADP + H(+)</text>
        <dbReference type="Rhea" id="RHEA:46608"/>
        <dbReference type="Rhea" id="RHEA-COMP:11060"/>
        <dbReference type="Rhea" id="RHEA-COMP:11605"/>
        <dbReference type="ChEBI" id="CHEBI:15378"/>
        <dbReference type="ChEBI" id="CHEBI:30013"/>
        <dbReference type="ChEBI" id="CHEBI:30616"/>
        <dbReference type="ChEBI" id="CHEBI:61977"/>
        <dbReference type="ChEBI" id="CHEBI:456216"/>
        <dbReference type="EC" id="2.7.11.1"/>
    </reaction>
</comment>
<sequence>MATTTSTTTRKRSVQDFQFGNRIGEGSYSTVYKAVDIQSKKVYAIKVLSKKHIVKEKKIKYVNIEKTTLNRLGRHPGVVTLYYTFQDDASLYFVIDMAEFGELLTIIRKLGSLSEECSKYYMIQIIDAVDFMHKKGIIHRDLKPENILVNSDMKLMITDFGAAKVLDLDDQGNIIDSNATEESFAKGSFVGTAEYVSPELLKYNKCGFECDIWAIGCILYQFLVGVPPFKGKTEYLTFEKIVNLQYQWPNFYIPSTIKDLVDSLLKTNPFDRLTIPQIQQHKWFGNFNWEDKNRIWVTNPPKLEPYQPIIQQHNENSQQLKKILNPPQPPALTSSRPRSPNSPLSRPLQQAPQPQLQRVHSPQAMPQQRIVQPKPPVPQQQQSYHQVSPIKQQIPQQSNFQQKPSAPAFVQAIKQQVPPQIKSQQPTPQLAPALVPMSSQVKPQTIVQQTQKPSRPPPQQRSTSQPSKIQPPLTTRPSPAQKSNSFSPTKPPAIRPGTNRSSPSSTSSPKSPLRSSSSNGTSGKLPLDISSKLSQCENIIKLDYINESELIYSSLYTFDPSSPLSNLKKNLGLDDVSINEIIMKNEKLLKDDSKRVVMMITDDGNLYLFKSSTLKKFEFYLKIDLTDKMFAMYDYEFSEFSESGYLILEISKIDKLIFLAPLSKEVKEDLREISNIHIGLNLSWIEALLKTKEFLKSKPSSPPVQSPASSQPMTKSSSTTSVTTAPTSSTSTVKKSQSATTASTTSSSSKVKVSNGVNSNGGSKTMNSKTKPPQAKPPKRPTSKSPTITTQQQIQQQNRKFAGGAAAAAFNAATR</sequence>
<feature type="compositionally biased region" description="Low complexity" evidence="11">
    <location>
        <begin position="706"/>
        <end position="765"/>
    </location>
</feature>
<feature type="region of interest" description="Disordered" evidence="11">
    <location>
        <begin position="322"/>
        <end position="407"/>
    </location>
</feature>
<dbReference type="PANTHER" id="PTHR24356">
    <property type="entry name" value="SERINE/THREONINE-PROTEIN KINASE"/>
    <property type="match status" value="1"/>
</dbReference>
<keyword evidence="3" id="KW-0723">Serine/threonine-protein kinase</keyword>
<dbReference type="PROSITE" id="PS50011">
    <property type="entry name" value="PROTEIN_KINASE_DOM"/>
    <property type="match status" value="1"/>
</dbReference>
<accession>A0A1E3P7C7</accession>
<evidence type="ECO:0000256" key="3">
    <source>
        <dbReference type="ARBA" id="ARBA00022527"/>
    </source>
</evidence>
<evidence type="ECO:0000256" key="4">
    <source>
        <dbReference type="ARBA" id="ARBA00022679"/>
    </source>
</evidence>
<feature type="region of interest" description="Disordered" evidence="11">
    <location>
        <begin position="441"/>
        <end position="528"/>
    </location>
</feature>
<evidence type="ECO:0000259" key="12">
    <source>
        <dbReference type="PROSITE" id="PS50011"/>
    </source>
</evidence>
<feature type="region of interest" description="Disordered" evidence="11">
    <location>
        <begin position="696"/>
        <end position="815"/>
    </location>
</feature>
<evidence type="ECO:0000256" key="11">
    <source>
        <dbReference type="SAM" id="MobiDB-lite"/>
    </source>
</evidence>
<feature type="compositionally biased region" description="Low complexity" evidence="11">
    <location>
        <begin position="332"/>
        <end position="358"/>
    </location>
</feature>
<name>A0A1E3P7C7_WICAA</name>
<evidence type="ECO:0000256" key="7">
    <source>
        <dbReference type="ARBA" id="ARBA00022840"/>
    </source>
</evidence>
<dbReference type="InterPro" id="IPR011009">
    <property type="entry name" value="Kinase-like_dom_sf"/>
</dbReference>
<dbReference type="GeneID" id="30203944"/>
<feature type="compositionally biased region" description="Polar residues" evidence="11">
    <location>
        <begin position="383"/>
        <end position="404"/>
    </location>
</feature>
<evidence type="ECO:0000256" key="6">
    <source>
        <dbReference type="ARBA" id="ARBA00022777"/>
    </source>
</evidence>
<dbReference type="FunFam" id="3.30.200.20:FF:000128">
    <property type="entry name" value="Serine/threonine-protein kinase ksg1"/>
    <property type="match status" value="1"/>
</dbReference>